<proteinExistence type="predicted"/>
<dbReference type="Proteomes" id="UP000007967">
    <property type="component" value="Chromosome"/>
</dbReference>
<dbReference type="eggNOG" id="COG0346">
    <property type="taxonomic scope" value="Bacteria"/>
</dbReference>
<dbReference type="Gene3D" id="3.10.180.10">
    <property type="entry name" value="2,3-Dihydroxybiphenyl 1,2-Dioxygenase, domain 1"/>
    <property type="match status" value="1"/>
</dbReference>
<dbReference type="HOGENOM" id="CLU_1281807_0_0_11"/>
<evidence type="ECO:0000313" key="1">
    <source>
        <dbReference type="EMBL" id="ADB32088.1"/>
    </source>
</evidence>
<evidence type="ECO:0008006" key="3">
    <source>
        <dbReference type="Google" id="ProtNLM"/>
    </source>
</evidence>
<organism evidence="1 2">
    <name type="scientific">Kribbella flavida (strain DSM 17836 / JCM 10339 / NBRC 14399)</name>
    <dbReference type="NCBI Taxonomy" id="479435"/>
    <lineage>
        <taxon>Bacteria</taxon>
        <taxon>Bacillati</taxon>
        <taxon>Actinomycetota</taxon>
        <taxon>Actinomycetes</taxon>
        <taxon>Propionibacteriales</taxon>
        <taxon>Kribbellaceae</taxon>
        <taxon>Kribbella</taxon>
    </lineage>
</organism>
<keyword evidence="2" id="KW-1185">Reference proteome</keyword>
<dbReference type="EMBL" id="CP001736">
    <property type="protein sequence ID" value="ADB32088.1"/>
    <property type="molecule type" value="Genomic_DNA"/>
</dbReference>
<gene>
    <name evidence="1" type="ordered locus">Kfla_3024</name>
</gene>
<protein>
    <recommendedName>
        <fullName evidence="3">VOC domain-containing protein</fullName>
    </recommendedName>
</protein>
<dbReference type="OrthoDB" id="3296095at2"/>
<dbReference type="InterPro" id="IPR029068">
    <property type="entry name" value="Glyas_Bleomycin-R_OHBP_Dase"/>
</dbReference>
<accession>D2Q1U9</accession>
<dbReference type="AlphaFoldDB" id="D2Q1U9"/>
<dbReference type="SUPFAM" id="SSF54593">
    <property type="entry name" value="Glyoxalase/Bleomycin resistance protein/Dihydroxybiphenyl dioxygenase"/>
    <property type="match status" value="1"/>
</dbReference>
<dbReference type="RefSeq" id="WP_012920644.1">
    <property type="nucleotide sequence ID" value="NC_013729.1"/>
</dbReference>
<dbReference type="KEGG" id="kfl:Kfla_3024"/>
<sequence length="215" mass="23575">MSGQVVVRPLRFSADIEAMRKFYELLGLRSRVESERGGWIDMVAGSGMVALHDAATSATGGRPGETRLCFEADEIDGLKQRLLDAGHTDATIIDEAFGRALTVSGPGGAPVWIDERSRDLYGYKLHDADPDRRWSVTPYLTGAEPKDWQRFLEQLATGARLHYGPGDFDVRVELTATEDPAAVSDRLSAAGFEPSRDEEGLTVVDPDGRPLRIRC</sequence>
<reference evidence="2" key="1">
    <citation type="submission" date="2009-09" db="EMBL/GenBank/DDBJ databases">
        <title>The complete genome of Kribbella flavida DSM 17836.</title>
        <authorList>
            <consortium name="US DOE Joint Genome Institute (JGI-PGF)"/>
            <person name="Lucas S."/>
            <person name="Copeland A."/>
            <person name="Lapidus A."/>
            <person name="Glavina del Rio T."/>
            <person name="Dalin E."/>
            <person name="Tice H."/>
            <person name="Bruce D."/>
            <person name="Goodwin L."/>
            <person name="Pitluck S."/>
            <person name="Kyrpides N."/>
            <person name="Mavromatis K."/>
            <person name="Ivanova N."/>
            <person name="Saunders E."/>
            <person name="Brettin T."/>
            <person name="Detter J.C."/>
            <person name="Han C."/>
            <person name="Larimer F."/>
            <person name="Land M."/>
            <person name="Hauser L."/>
            <person name="Markowitz V."/>
            <person name="Cheng J.-F."/>
            <person name="Hugenholtz P."/>
            <person name="Woyke T."/>
            <person name="Wu D."/>
            <person name="Pukall R."/>
            <person name="Klenk H.-P."/>
            <person name="Eisen J.A."/>
        </authorList>
    </citation>
    <scope>NUCLEOTIDE SEQUENCE [LARGE SCALE GENOMIC DNA]</scope>
    <source>
        <strain evidence="2">DSM 17836 / JCM 10339 / NBRC 14399</strain>
    </source>
</reference>
<name>D2Q1U9_KRIFD</name>
<dbReference type="STRING" id="479435.Kfla_3024"/>
<dbReference type="CDD" id="cd06587">
    <property type="entry name" value="VOC"/>
    <property type="match status" value="1"/>
</dbReference>
<evidence type="ECO:0000313" key="2">
    <source>
        <dbReference type="Proteomes" id="UP000007967"/>
    </source>
</evidence>
<reference evidence="1 2" key="2">
    <citation type="journal article" date="2010" name="Stand. Genomic Sci.">
        <title>Complete genome sequence of Kribbella flavida type strain (IFO 14399).</title>
        <authorList>
            <person name="Pukall R."/>
            <person name="Lapidus A."/>
            <person name="Glavina Del Rio T."/>
            <person name="Copeland A."/>
            <person name="Tice H."/>
            <person name="Cheng J.-F."/>
            <person name="Lucas S."/>
            <person name="Chen F."/>
            <person name="Nolan M."/>
            <person name="LaButti K."/>
            <person name="Pati A."/>
            <person name="Ivanova N."/>
            <person name="Mavrommatis K."/>
            <person name="Mikhailova N."/>
            <person name="Pitluck S."/>
            <person name="Bruce D."/>
            <person name="Goodwin L."/>
            <person name="Land M."/>
            <person name="Hauser L."/>
            <person name="Chang Y.-J."/>
            <person name="Jeffries C.D."/>
            <person name="Chen A."/>
            <person name="Palaniappan K."/>
            <person name="Chain P."/>
            <person name="Rohde M."/>
            <person name="Goeker M."/>
            <person name="Bristow J."/>
            <person name="Eisen J.A."/>
            <person name="Markowitz V."/>
            <person name="Hugenholtz P."/>
            <person name="Kyrpides N.C."/>
            <person name="Klenk H.-P."/>
            <person name="Brettin T."/>
        </authorList>
    </citation>
    <scope>NUCLEOTIDE SEQUENCE [LARGE SCALE GENOMIC DNA]</scope>
    <source>
        <strain evidence="2">DSM 17836 / JCM 10339 / NBRC 14399</strain>
    </source>
</reference>